<dbReference type="EMBL" id="CABDUW010000369">
    <property type="protein sequence ID" value="VTJ67269.1"/>
    <property type="molecule type" value="Genomic_DNA"/>
</dbReference>
<proteinExistence type="predicted"/>
<protein>
    <submittedName>
        <fullName evidence="1">Uncharacterized protein</fullName>
    </submittedName>
</protein>
<comment type="caution">
    <text evidence="1">The sequence shown here is derived from an EMBL/GenBank/DDBJ whole genome shotgun (WGS) entry which is preliminary data.</text>
</comment>
<name>A0A5E4BEG9_MARMO</name>
<evidence type="ECO:0000313" key="1">
    <source>
        <dbReference type="EMBL" id="VTJ67269.1"/>
    </source>
</evidence>
<dbReference type="AlphaFoldDB" id="A0A5E4BEG9"/>
<reference evidence="1" key="1">
    <citation type="submission" date="2019-04" db="EMBL/GenBank/DDBJ databases">
        <authorList>
            <person name="Alioto T."/>
            <person name="Alioto T."/>
        </authorList>
    </citation>
    <scope>NUCLEOTIDE SEQUENCE [LARGE SCALE GENOMIC DNA]</scope>
</reference>
<sequence>MASIRFGLWTSINQDPPFLRLRVGTFFELQTMVHLLRLEVRSSLDPSSLGHEPYRGLTWSK</sequence>
<evidence type="ECO:0000313" key="2">
    <source>
        <dbReference type="Proteomes" id="UP000335636"/>
    </source>
</evidence>
<accession>A0A5E4BEG9</accession>
<keyword evidence="2" id="KW-1185">Reference proteome</keyword>
<dbReference type="Proteomes" id="UP000335636">
    <property type="component" value="Unassembled WGS sequence"/>
</dbReference>
<gene>
    <name evidence="1" type="ORF">MONAX_5E001800</name>
</gene>
<organism evidence="1 2">
    <name type="scientific">Marmota monax</name>
    <name type="common">Woodchuck</name>
    <dbReference type="NCBI Taxonomy" id="9995"/>
    <lineage>
        <taxon>Eukaryota</taxon>
        <taxon>Metazoa</taxon>
        <taxon>Chordata</taxon>
        <taxon>Craniata</taxon>
        <taxon>Vertebrata</taxon>
        <taxon>Euteleostomi</taxon>
        <taxon>Mammalia</taxon>
        <taxon>Eutheria</taxon>
        <taxon>Euarchontoglires</taxon>
        <taxon>Glires</taxon>
        <taxon>Rodentia</taxon>
        <taxon>Sciuromorpha</taxon>
        <taxon>Sciuridae</taxon>
        <taxon>Xerinae</taxon>
        <taxon>Marmotini</taxon>
        <taxon>Marmota</taxon>
    </lineage>
</organism>